<dbReference type="OrthoDB" id="3540315at2"/>
<dbReference type="Proteomes" id="UP000468735">
    <property type="component" value="Unassembled WGS sequence"/>
</dbReference>
<organism evidence="1 2">
    <name type="scientific">Actinomadura rudentiformis</name>
    <dbReference type="NCBI Taxonomy" id="359158"/>
    <lineage>
        <taxon>Bacteria</taxon>
        <taxon>Bacillati</taxon>
        <taxon>Actinomycetota</taxon>
        <taxon>Actinomycetes</taxon>
        <taxon>Streptosporangiales</taxon>
        <taxon>Thermomonosporaceae</taxon>
        <taxon>Actinomadura</taxon>
    </lineage>
</organism>
<dbReference type="AlphaFoldDB" id="A0A6H9YZD4"/>
<gene>
    <name evidence="1" type="ORF">F8566_07060</name>
</gene>
<evidence type="ECO:0000313" key="2">
    <source>
        <dbReference type="Proteomes" id="UP000468735"/>
    </source>
</evidence>
<sequence>MYVIRLPDGTLRVPQSVLLNPDEGTDEGRIIAQAYVEIGPGDPDYDRLLGQSLTEAELEEKRRGWRDGDADLLRQFEEWKAGRDDQSR</sequence>
<reference evidence="1 2" key="1">
    <citation type="submission" date="2019-09" db="EMBL/GenBank/DDBJ databases">
        <title>Actinomadura physcomitrii sp. nov., a novel actinomycete isolated from moss [Physcomitrium sphaericum (Ludw) Fuernr].</title>
        <authorList>
            <person name="Zhuang X."/>
            <person name="Liu C."/>
        </authorList>
    </citation>
    <scope>NUCLEOTIDE SEQUENCE [LARGE SCALE GENOMIC DNA]</scope>
    <source>
        <strain evidence="1 2">HMC1</strain>
    </source>
</reference>
<accession>A0A6H9YZD4</accession>
<keyword evidence="2" id="KW-1185">Reference proteome</keyword>
<dbReference type="EMBL" id="WBMT01000003">
    <property type="protein sequence ID" value="KAB2350737.1"/>
    <property type="molecule type" value="Genomic_DNA"/>
</dbReference>
<dbReference type="RefSeq" id="WP_151559137.1">
    <property type="nucleotide sequence ID" value="NZ_WBMT01000003.1"/>
</dbReference>
<comment type="caution">
    <text evidence="1">The sequence shown here is derived from an EMBL/GenBank/DDBJ whole genome shotgun (WGS) entry which is preliminary data.</text>
</comment>
<name>A0A6H9YZD4_9ACTN</name>
<proteinExistence type="predicted"/>
<evidence type="ECO:0000313" key="1">
    <source>
        <dbReference type="EMBL" id="KAB2350737.1"/>
    </source>
</evidence>
<protein>
    <submittedName>
        <fullName evidence="1">Uncharacterized protein</fullName>
    </submittedName>
</protein>